<keyword evidence="3" id="KW-1185">Reference proteome</keyword>
<dbReference type="EMBL" id="JACIIV010000001">
    <property type="protein sequence ID" value="MBB6225961.1"/>
    <property type="molecule type" value="Genomic_DNA"/>
</dbReference>
<dbReference type="Gene3D" id="1.25.40.10">
    <property type="entry name" value="Tetratricopeptide repeat domain"/>
    <property type="match status" value="1"/>
</dbReference>
<comment type="caution">
    <text evidence="2">The sequence shown here is derived from an EMBL/GenBank/DDBJ whole genome shotgun (WGS) entry which is preliminary data.</text>
</comment>
<evidence type="ECO:0000313" key="3">
    <source>
        <dbReference type="Proteomes" id="UP000538147"/>
    </source>
</evidence>
<accession>A0A841L3F1</accession>
<dbReference type="InterPro" id="IPR011990">
    <property type="entry name" value="TPR-like_helical_dom_sf"/>
</dbReference>
<organism evidence="2 3">
    <name type="scientific">Polymorphobacter multimanifer</name>
    <dbReference type="NCBI Taxonomy" id="1070431"/>
    <lineage>
        <taxon>Bacteria</taxon>
        <taxon>Pseudomonadati</taxon>
        <taxon>Pseudomonadota</taxon>
        <taxon>Alphaproteobacteria</taxon>
        <taxon>Sphingomonadales</taxon>
        <taxon>Sphingosinicellaceae</taxon>
        <taxon>Polymorphobacter</taxon>
    </lineage>
</organism>
<proteinExistence type="predicted"/>
<dbReference type="AlphaFoldDB" id="A0A841L3F1"/>
<protein>
    <submittedName>
        <fullName evidence="2">Tetratricopeptide (TPR) repeat protein</fullName>
    </submittedName>
</protein>
<gene>
    <name evidence="2" type="ORF">FHS79_000112</name>
</gene>
<dbReference type="RefSeq" id="WP_184193730.1">
    <property type="nucleotide sequence ID" value="NZ_BMOX01000013.1"/>
</dbReference>
<sequence length="405" mass="43184">MAIALAGTFAAVPAEAQRTQRPKKEEAPKGPTVKLSKPVQAIAVEVQKLQQANDHQGALAKLAEADPLPKQDDDASVIGKLRLQSAVALQDNKMIEDVLTQLTDTGTLPQDEQIRYLGIIAGLALQRQDYVKAAGYYDKHNALNPNDASMLVNSAETYNRVGDRAKAIAALKNAISIKKAAGEPVEESWYRRRVQIAVDSKNEGEQLGAFLDWVKAFPSPTNWRDAVLLTRDNFGKIDDQTLLDFGRFQAASKSLVGERDFVEYADTALGRGFPGEAKAAVDMGIAAKMLDPGKPLIKEIKGNADSKAAADRASLPGLERESKGNPKLALATADAYYGYGEFAKAAELYKMAAGASGVDVPTVNLRLGAAQAMAGDKAAAAETLKGVTGGARGALAQYWLAFIEA</sequence>
<feature type="region of interest" description="Disordered" evidence="1">
    <location>
        <begin position="13"/>
        <end position="34"/>
    </location>
</feature>
<dbReference type="SUPFAM" id="SSF48452">
    <property type="entry name" value="TPR-like"/>
    <property type="match status" value="1"/>
</dbReference>
<reference evidence="2 3" key="1">
    <citation type="submission" date="2020-08" db="EMBL/GenBank/DDBJ databases">
        <title>Genomic Encyclopedia of Type Strains, Phase IV (KMG-IV): sequencing the most valuable type-strain genomes for metagenomic binning, comparative biology and taxonomic classification.</title>
        <authorList>
            <person name="Goeker M."/>
        </authorList>
    </citation>
    <scope>NUCLEOTIDE SEQUENCE [LARGE SCALE GENOMIC DNA]</scope>
    <source>
        <strain evidence="2 3">DSM 102189</strain>
    </source>
</reference>
<dbReference type="Proteomes" id="UP000538147">
    <property type="component" value="Unassembled WGS sequence"/>
</dbReference>
<evidence type="ECO:0000313" key="2">
    <source>
        <dbReference type="EMBL" id="MBB6225961.1"/>
    </source>
</evidence>
<name>A0A841L3F1_9SPHN</name>
<evidence type="ECO:0000256" key="1">
    <source>
        <dbReference type="SAM" id="MobiDB-lite"/>
    </source>
</evidence>